<feature type="compositionally biased region" description="Polar residues" evidence="1">
    <location>
        <begin position="142"/>
        <end position="157"/>
    </location>
</feature>
<comment type="caution">
    <text evidence="2">The sequence shown here is derived from an EMBL/GenBank/DDBJ whole genome shotgun (WGS) entry which is preliminary data.</text>
</comment>
<dbReference type="AlphaFoldDB" id="A0A2K3NUR1"/>
<dbReference type="Gramene" id="Tp57577_TGAC_v2_mRNA32541">
    <property type="protein sequence ID" value="Tp57577_TGAC_v2_mRNA32541"/>
    <property type="gene ID" value="Tp57577_TGAC_v2_gene31482"/>
</dbReference>
<feature type="compositionally biased region" description="Acidic residues" evidence="1">
    <location>
        <begin position="158"/>
        <end position="175"/>
    </location>
</feature>
<evidence type="ECO:0000256" key="1">
    <source>
        <dbReference type="SAM" id="MobiDB-lite"/>
    </source>
</evidence>
<evidence type="ECO:0008006" key="4">
    <source>
        <dbReference type="Google" id="ProtNLM"/>
    </source>
</evidence>
<feature type="region of interest" description="Disordered" evidence="1">
    <location>
        <begin position="142"/>
        <end position="176"/>
    </location>
</feature>
<name>A0A2K3NUR1_TRIPR</name>
<reference evidence="2 3" key="2">
    <citation type="journal article" date="2017" name="Front. Plant Sci.">
        <title>Gene Classification and Mining of Molecular Markers Useful in Red Clover (Trifolium pratense) Breeding.</title>
        <authorList>
            <person name="Istvanek J."/>
            <person name="Dluhosova J."/>
            <person name="Dluhos P."/>
            <person name="Patkova L."/>
            <person name="Nedelnik J."/>
            <person name="Repkova J."/>
        </authorList>
    </citation>
    <scope>NUCLEOTIDE SEQUENCE [LARGE SCALE GENOMIC DNA]</scope>
    <source>
        <strain evidence="3">cv. Tatra</strain>
        <tissue evidence="2">Young leaves</tissue>
    </source>
</reference>
<organism evidence="2 3">
    <name type="scientific">Trifolium pratense</name>
    <name type="common">Red clover</name>
    <dbReference type="NCBI Taxonomy" id="57577"/>
    <lineage>
        <taxon>Eukaryota</taxon>
        <taxon>Viridiplantae</taxon>
        <taxon>Streptophyta</taxon>
        <taxon>Embryophyta</taxon>
        <taxon>Tracheophyta</taxon>
        <taxon>Spermatophyta</taxon>
        <taxon>Magnoliopsida</taxon>
        <taxon>eudicotyledons</taxon>
        <taxon>Gunneridae</taxon>
        <taxon>Pentapetalae</taxon>
        <taxon>rosids</taxon>
        <taxon>fabids</taxon>
        <taxon>Fabales</taxon>
        <taxon>Fabaceae</taxon>
        <taxon>Papilionoideae</taxon>
        <taxon>50 kb inversion clade</taxon>
        <taxon>NPAAA clade</taxon>
        <taxon>Hologalegina</taxon>
        <taxon>IRL clade</taxon>
        <taxon>Trifolieae</taxon>
        <taxon>Trifolium</taxon>
    </lineage>
</organism>
<accession>A0A2K3NUR1</accession>
<gene>
    <name evidence="2" type="ORF">L195_g003255</name>
</gene>
<proteinExistence type="predicted"/>
<dbReference type="Proteomes" id="UP000236291">
    <property type="component" value="Unassembled WGS sequence"/>
</dbReference>
<reference evidence="2 3" key="1">
    <citation type="journal article" date="2014" name="Am. J. Bot.">
        <title>Genome assembly and annotation for red clover (Trifolium pratense; Fabaceae).</title>
        <authorList>
            <person name="Istvanek J."/>
            <person name="Jaros M."/>
            <person name="Krenek A."/>
            <person name="Repkova J."/>
        </authorList>
    </citation>
    <scope>NUCLEOTIDE SEQUENCE [LARGE SCALE GENOMIC DNA]</scope>
    <source>
        <strain evidence="3">cv. Tatra</strain>
        <tissue evidence="2">Young leaves</tissue>
    </source>
</reference>
<dbReference type="EMBL" id="ASHM01001495">
    <property type="protein sequence ID" value="PNY06777.1"/>
    <property type="molecule type" value="Genomic_DNA"/>
</dbReference>
<protein>
    <recommendedName>
        <fullName evidence="4">TF-B3 domain-containing protein</fullName>
    </recommendedName>
</protein>
<evidence type="ECO:0000313" key="3">
    <source>
        <dbReference type="Proteomes" id="UP000236291"/>
    </source>
</evidence>
<sequence length="288" mass="33332">MITTNSGSVKIRLSLNEDVSFMFYGQLVAKKFGFQHPTRVMFDYKIVRNEFAMTCIQTMEIAERPTTFETVISPFKYKIKIPTEFHELWKRELNRLSYGRIVAEKLWAQVNFEMDDTNNDFHMTFISEVEDVEHSNQTEVLANVSSGNDSDGATEVQNEMEEEEDEEDDAGEEGGDVTVTWNTTVTKVLANLSKKQVLHFPNSISRGILANVTQVQLISEDTDFEVECQIHTSKRSLQTGKFEKHIGKGWYEYARLHRPRVGDNLLFVLYPERDELTVRLERQNINQN</sequence>
<evidence type="ECO:0000313" key="2">
    <source>
        <dbReference type="EMBL" id="PNY06777.1"/>
    </source>
</evidence>